<name>A0A2S0WBR1_9CORY</name>
<dbReference type="InterPro" id="IPR030395">
    <property type="entry name" value="GP_PDE_dom"/>
</dbReference>
<dbReference type="PANTHER" id="PTHR46320:SF1">
    <property type="entry name" value="GLYCEROPHOSPHODIESTER PHOSPHODIESTERASE 1"/>
    <property type="match status" value="1"/>
</dbReference>
<dbReference type="GO" id="GO:0005886">
    <property type="term" value="C:plasma membrane"/>
    <property type="evidence" value="ECO:0007669"/>
    <property type="project" value="TreeGrafter"/>
</dbReference>
<gene>
    <name evidence="1" type="ORF">C3E79_00840</name>
</gene>
<evidence type="ECO:0000313" key="2">
    <source>
        <dbReference type="Proteomes" id="UP000244754"/>
    </source>
</evidence>
<dbReference type="InterPro" id="IPR017946">
    <property type="entry name" value="PLC-like_Pdiesterase_TIM-brl"/>
</dbReference>
<dbReference type="OrthoDB" id="9758957at2"/>
<reference evidence="2" key="1">
    <citation type="submission" date="2018-01" db="EMBL/GenBank/DDBJ databases">
        <authorList>
            <person name="Li J."/>
        </authorList>
    </citation>
    <scope>NUCLEOTIDE SEQUENCE [LARGE SCALE GENOMIC DNA]</scope>
    <source>
        <strain evidence="2">2184</strain>
    </source>
</reference>
<dbReference type="EMBL" id="CP026948">
    <property type="protein sequence ID" value="AWB83206.1"/>
    <property type="molecule type" value="Genomic_DNA"/>
</dbReference>
<dbReference type="PANTHER" id="PTHR46320">
    <property type="entry name" value="GLYCEROPHOSPHODIESTER PHOSPHODIESTERASE 1"/>
    <property type="match status" value="1"/>
</dbReference>
<dbReference type="Gene3D" id="3.20.20.190">
    <property type="entry name" value="Phosphatidylinositol (PI) phosphodiesterase"/>
    <property type="match status" value="1"/>
</dbReference>
<dbReference type="PROSITE" id="PS51704">
    <property type="entry name" value="GP_PDE"/>
    <property type="match status" value="1"/>
</dbReference>
<keyword evidence="2" id="KW-1185">Reference proteome</keyword>
<dbReference type="KEGG" id="clia:C3E79_00840"/>
<evidence type="ECO:0000313" key="1">
    <source>
        <dbReference type="EMBL" id="AWB83206.1"/>
    </source>
</evidence>
<dbReference type="GO" id="GO:0070291">
    <property type="term" value="P:N-acylethanolamine metabolic process"/>
    <property type="evidence" value="ECO:0007669"/>
    <property type="project" value="TreeGrafter"/>
</dbReference>
<proteinExistence type="predicted"/>
<dbReference type="AlphaFoldDB" id="A0A2S0WBR1"/>
<sequence>MRGKEKARRHAYVFFMILVWTMAAAAVSPASSRAQQPASAPVCPTWQQQYEQLIHPAIGGRVITARHRGSFDESIPENSLGAFAQAFQECRPAVETDVRMTSDKKLVVFHDVRVGKMLEPSYDPESDTGPNPRLDSLTFDQVRRKRLVKPDRTPTHYLVPTVEELIQLIIDSDANSLVHLEIKESEALIPTLRVIADKARLYPGAEVPKRVVVKFAMNDAPTPEHMRNLLEREGLPQDFLFMLKVDPGIAAKLNELPDIPQPPELELSTNASRAVANWAAADHTHAPVIEVNIKDSTEFRRTEKDAGSRFGAYERPVNLALDNVKKGTIAEFVALVHFYGARLGAFVPVPDYVMFTPGPAAGFTVPNTYGTKEPIVATEAFFNNTSSCCYRLADRRASSPVAAERHDWRDNLDFLHSIGATVLTADDTDSIDIYAYEQGYLNQAARPEHTAPKANMNSSLYYAIRERAVPDRALVNIQGWDGGESSAWGGKVCWWSDPGKFLWTAKCSLPHTEYSDELQIETVSRGPGSAKMRIRDPKSLQCVYSDPHSEDRVYWSPRCDDPRALFTRSPQRRFLDADGREINFQWDDRYTMGVPYAYNFFSRKDRSTWSQWKLVPAPSAPDSRSTTVTP</sequence>
<organism evidence="1 2">
    <name type="scientific">Corynebacterium liangguodongii</name>
    <dbReference type="NCBI Taxonomy" id="2079535"/>
    <lineage>
        <taxon>Bacteria</taxon>
        <taxon>Bacillati</taxon>
        <taxon>Actinomycetota</taxon>
        <taxon>Actinomycetes</taxon>
        <taxon>Mycobacteriales</taxon>
        <taxon>Corynebacteriaceae</taxon>
        <taxon>Corynebacterium</taxon>
    </lineage>
</organism>
<protein>
    <submittedName>
        <fullName evidence="1">Uncharacterized protein</fullName>
    </submittedName>
</protein>
<dbReference type="SUPFAM" id="SSF51695">
    <property type="entry name" value="PLC-like phosphodiesterases"/>
    <property type="match status" value="1"/>
</dbReference>
<dbReference type="GO" id="GO:0008889">
    <property type="term" value="F:glycerophosphodiester phosphodiesterase activity"/>
    <property type="evidence" value="ECO:0007669"/>
    <property type="project" value="TreeGrafter"/>
</dbReference>
<dbReference type="GO" id="GO:0006644">
    <property type="term" value="P:phospholipid metabolic process"/>
    <property type="evidence" value="ECO:0007669"/>
    <property type="project" value="TreeGrafter"/>
</dbReference>
<dbReference type="GO" id="GO:0006580">
    <property type="term" value="P:ethanolamine metabolic process"/>
    <property type="evidence" value="ECO:0007669"/>
    <property type="project" value="TreeGrafter"/>
</dbReference>
<dbReference type="Proteomes" id="UP000244754">
    <property type="component" value="Chromosome"/>
</dbReference>
<accession>A0A2S0WBR1</accession>
<dbReference type="RefSeq" id="WP_108403202.1">
    <property type="nucleotide sequence ID" value="NZ_CP026948.1"/>
</dbReference>
<dbReference type="Pfam" id="PF03009">
    <property type="entry name" value="GDPD"/>
    <property type="match status" value="1"/>
</dbReference>